<accession>A0A848B4G4</accession>
<protein>
    <submittedName>
        <fullName evidence="6">NAD(P)/FAD-dependent oxidoreductase</fullName>
    </submittedName>
</protein>
<dbReference type="Gene3D" id="1.10.8.260">
    <property type="entry name" value="HI0933 insert domain-like"/>
    <property type="match status" value="1"/>
</dbReference>
<name>A0A848B4G4_9FIRM</name>
<dbReference type="RefSeq" id="WP_170077119.1">
    <property type="nucleotide sequence ID" value="NZ_JABAFA010000004.1"/>
</dbReference>
<dbReference type="PANTHER" id="PTHR42887">
    <property type="entry name" value="OS12G0638800 PROTEIN"/>
    <property type="match status" value="1"/>
</dbReference>
<dbReference type="PANTHER" id="PTHR42887:SF2">
    <property type="entry name" value="OS12G0638800 PROTEIN"/>
    <property type="match status" value="1"/>
</dbReference>
<dbReference type="NCBIfam" id="TIGR00275">
    <property type="entry name" value="aminoacetone oxidase family FAD-binding enzyme"/>
    <property type="match status" value="1"/>
</dbReference>
<evidence type="ECO:0000313" key="7">
    <source>
        <dbReference type="Proteomes" id="UP000543804"/>
    </source>
</evidence>
<keyword evidence="2" id="KW-0285">Flavoprotein</keyword>
<dbReference type="InterPro" id="IPR036188">
    <property type="entry name" value="FAD/NAD-bd_sf"/>
</dbReference>
<dbReference type="SUPFAM" id="SSF160996">
    <property type="entry name" value="HI0933 insert domain-like"/>
    <property type="match status" value="1"/>
</dbReference>
<evidence type="ECO:0000256" key="3">
    <source>
        <dbReference type="ARBA" id="ARBA00022827"/>
    </source>
</evidence>
<dbReference type="SUPFAM" id="SSF51905">
    <property type="entry name" value="FAD/NAD(P)-binding domain"/>
    <property type="match status" value="1"/>
</dbReference>
<dbReference type="InterPro" id="IPR057661">
    <property type="entry name" value="RsdA/BaiN/AoA(So)_Rossmann"/>
</dbReference>
<evidence type="ECO:0000259" key="5">
    <source>
        <dbReference type="Pfam" id="PF22780"/>
    </source>
</evidence>
<gene>
    <name evidence="6" type="ORF">HF878_02655</name>
</gene>
<dbReference type="InterPro" id="IPR004792">
    <property type="entry name" value="BaiN-like"/>
</dbReference>
<evidence type="ECO:0000313" key="6">
    <source>
        <dbReference type="EMBL" id="NMD98386.1"/>
    </source>
</evidence>
<dbReference type="InterPro" id="IPR023166">
    <property type="entry name" value="BaiN-like_dom_sf"/>
</dbReference>
<comment type="cofactor">
    <cofactor evidence="1">
        <name>FAD</name>
        <dbReference type="ChEBI" id="CHEBI:57692"/>
    </cofactor>
</comment>
<keyword evidence="3" id="KW-0274">FAD</keyword>
<dbReference type="InterPro" id="IPR055178">
    <property type="entry name" value="RsdA/BaiN/AoA(So)-like_dom"/>
</dbReference>
<dbReference type="Gene3D" id="2.40.30.10">
    <property type="entry name" value="Translation factors"/>
    <property type="match status" value="1"/>
</dbReference>
<dbReference type="AlphaFoldDB" id="A0A848B4G4"/>
<dbReference type="PRINTS" id="PR00411">
    <property type="entry name" value="PNDRDTASEI"/>
</dbReference>
<feature type="domain" description="RsdA/BaiN/AoA(So)-like Rossmann fold-like" evidence="4">
    <location>
        <begin position="3"/>
        <end position="407"/>
    </location>
</feature>
<evidence type="ECO:0000256" key="2">
    <source>
        <dbReference type="ARBA" id="ARBA00022630"/>
    </source>
</evidence>
<evidence type="ECO:0000259" key="4">
    <source>
        <dbReference type="Pfam" id="PF03486"/>
    </source>
</evidence>
<dbReference type="Pfam" id="PF22780">
    <property type="entry name" value="HI0933_like_1st"/>
    <property type="match status" value="1"/>
</dbReference>
<dbReference type="EMBL" id="JABAFA010000004">
    <property type="protein sequence ID" value="NMD98386.1"/>
    <property type="molecule type" value="Genomic_DNA"/>
</dbReference>
<evidence type="ECO:0000256" key="1">
    <source>
        <dbReference type="ARBA" id="ARBA00001974"/>
    </source>
</evidence>
<comment type="caution">
    <text evidence="6">The sequence shown here is derived from an EMBL/GenBank/DDBJ whole genome shotgun (WGS) entry which is preliminary data.</text>
</comment>
<dbReference type="Proteomes" id="UP000543804">
    <property type="component" value="Unassembled WGS sequence"/>
</dbReference>
<sequence length="414" mass="44758">MKDVLVVGAGPAGMMAAITAAENGARVTLLEKMQRVGRKMLITGKGRCNLTNAAPVPELIRQFKGNGAFLNSAFAAFDNEDAMRFFEQQGVPVKVERGGRVFPVSDKAADCVEAMLARLHELGVAVRTGEAVAAVLTREGRAAGVCTAAGEEIAADAVILAVGGASYPGTGSTGDGYEIARQLGHTVTRILPSLVPLETEEHWPRDVQGLSLRNVRVKLLVDGRERQEMFGEMMFTHFGVTGPIILSLSRTAAQVLADGAFVELEIDLKPALTPEKLAARILRDFEKYQRKQVKNALVDLLPHRLIPVLIDAAYLDGEKFVHQVTQEERHRLAEALKHLVLTVTRTRPLAEAIVTAGGVCVKEIDPRTMESRLVPRLYFAGELVDVDAFTGGYNLQAAFSMGVAAGSYSVWNDD</sequence>
<organism evidence="6 7">
    <name type="scientific">Selenomonas bovis</name>
    <dbReference type="NCBI Taxonomy" id="416586"/>
    <lineage>
        <taxon>Bacteria</taxon>
        <taxon>Bacillati</taxon>
        <taxon>Bacillota</taxon>
        <taxon>Negativicutes</taxon>
        <taxon>Selenomonadales</taxon>
        <taxon>Selenomonadaceae</taxon>
        <taxon>Selenomonas</taxon>
    </lineage>
</organism>
<dbReference type="Pfam" id="PF03486">
    <property type="entry name" value="HI0933_like"/>
    <property type="match status" value="1"/>
</dbReference>
<feature type="domain" description="RsdA/BaiN/AoA(So)-like insert" evidence="5">
    <location>
        <begin position="192"/>
        <end position="354"/>
    </location>
</feature>
<keyword evidence="7" id="KW-1185">Reference proteome</keyword>
<reference evidence="6 7" key="1">
    <citation type="submission" date="2020-04" db="EMBL/GenBank/DDBJ databases">
        <authorList>
            <person name="Hitch T.C.A."/>
            <person name="Wylensek D."/>
            <person name="Clavel T."/>
        </authorList>
    </citation>
    <scope>NUCLEOTIDE SEQUENCE [LARGE SCALE GENOMIC DNA]</scope>
    <source>
        <strain evidence="6 7">PG-130-P53-12</strain>
    </source>
</reference>
<proteinExistence type="predicted"/>
<dbReference type="Gene3D" id="3.50.50.60">
    <property type="entry name" value="FAD/NAD(P)-binding domain"/>
    <property type="match status" value="1"/>
</dbReference>